<dbReference type="Pfam" id="PF03714">
    <property type="entry name" value="PUD"/>
    <property type="match status" value="1"/>
</dbReference>
<sequence>MLDYRVLIHYHNQLDNYAAYNMWKWQMNQWGEEASFFQRDDFGIQGNLSYKSNQALGYVHVIVKTIDWSHQSVDYSIQLLPPHLVTEIWIIEGDSQVYYSRQAAMTSPYYAKQDPHAFDMALDSKRFDQHWGYQGWLGCRYDGKKLNLNFGHLLQKKFN</sequence>
<keyword evidence="2" id="KW-0732">Signal</keyword>
<dbReference type="Gene3D" id="2.60.40.1110">
    <property type="match status" value="1"/>
</dbReference>
<evidence type="ECO:0000256" key="4">
    <source>
        <dbReference type="ARBA" id="ARBA00023295"/>
    </source>
</evidence>
<dbReference type="SUPFAM" id="SSF49452">
    <property type="entry name" value="Starch-binding domain-like"/>
    <property type="match status" value="1"/>
</dbReference>
<dbReference type="Proteomes" id="UP000003287">
    <property type="component" value="Unassembled WGS sequence"/>
</dbReference>
<dbReference type="AlphaFoldDB" id="F9P5Y8"/>
<comment type="similarity">
    <text evidence="1">Belongs to the glycosyl hydrolase 13 family.</text>
</comment>
<keyword evidence="4" id="KW-0326">Glycosidase</keyword>
<dbReference type="InterPro" id="IPR013784">
    <property type="entry name" value="Carb-bd-like_fold"/>
</dbReference>
<evidence type="ECO:0000256" key="1">
    <source>
        <dbReference type="ARBA" id="ARBA00008061"/>
    </source>
</evidence>
<evidence type="ECO:0000256" key="3">
    <source>
        <dbReference type="ARBA" id="ARBA00022801"/>
    </source>
</evidence>
<protein>
    <submittedName>
        <fullName evidence="6">Bacterial pullanase-associated domain protein</fullName>
    </submittedName>
</protein>
<gene>
    <name evidence="6" type="ORF">HMPREF1042_0883</name>
</gene>
<proteinExistence type="inferred from homology"/>
<evidence type="ECO:0000313" key="7">
    <source>
        <dbReference type="Proteomes" id="UP000003287"/>
    </source>
</evidence>
<evidence type="ECO:0000259" key="5">
    <source>
        <dbReference type="Pfam" id="PF03714"/>
    </source>
</evidence>
<dbReference type="GO" id="GO:0005975">
    <property type="term" value="P:carbohydrate metabolic process"/>
    <property type="evidence" value="ECO:0007669"/>
    <property type="project" value="InterPro"/>
</dbReference>
<evidence type="ECO:0000256" key="2">
    <source>
        <dbReference type="ARBA" id="ARBA00022729"/>
    </source>
</evidence>
<evidence type="ECO:0000313" key="6">
    <source>
        <dbReference type="EMBL" id="EGV09295.1"/>
    </source>
</evidence>
<organism evidence="6 7">
    <name type="scientific">Streptococcus constellatus subsp. pharyngis SK1060 = CCUG 46377</name>
    <dbReference type="NCBI Taxonomy" id="1035184"/>
    <lineage>
        <taxon>Bacteria</taxon>
        <taxon>Bacillati</taxon>
        <taxon>Bacillota</taxon>
        <taxon>Bacilli</taxon>
        <taxon>Lactobacillales</taxon>
        <taxon>Streptococcaceae</taxon>
        <taxon>Streptococcus</taxon>
        <taxon>Streptococcus anginosus group</taxon>
    </lineage>
</organism>
<keyword evidence="3" id="KW-0378">Hydrolase</keyword>
<dbReference type="eggNOG" id="COG1523">
    <property type="taxonomic scope" value="Bacteria"/>
</dbReference>
<accession>F9P5Y8</accession>
<dbReference type="GO" id="GO:0016798">
    <property type="term" value="F:hydrolase activity, acting on glycosyl bonds"/>
    <property type="evidence" value="ECO:0007669"/>
    <property type="project" value="UniProtKB-KW"/>
</dbReference>
<feature type="domain" description="Pullulanase carbohydrate-binding module 41" evidence="5">
    <location>
        <begin position="6"/>
        <end position="99"/>
    </location>
</feature>
<name>F9P5Y8_STRCV</name>
<dbReference type="EMBL" id="AFUP01000003">
    <property type="protein sequence ID" value="EGV09295.1"/>
    <property type="molecule type" value="Genomic_DNA"/>
</dbReference>
<dbReference type="GO" id="GO:0030246">
    <property type="term" value="F:carbohydrate binding"/>
    <property type="evidence" value="ECO:0007669"/>
    <property type="project" value="InterPro"/>
</dbReference>
<dbReference type="CDD" id="cd10315">
    <property type="entry name" value="CBM41_pullulanase"/>
    <property type="match status" value="1"/>
</dbReference>
<reference evidence="6 7" key="1">
    <citation type="submission" date="2011-06" db="EMBL/GenBank/DDBJ databases">
        <authorList>
            <person name="Harkins D.M."/>
            <person name="Madupu R."/>
            <person name="Durkin A.S."/>
            <person name="Torralba M."/>
            <person name="Methe B."/>
            <person name="Sutton G.G."/>
            <person name="Nelson K.E."/>
        </authorList>
    </citation>
    <scope>NUCLEOTIDE SEQUENCE [LARGE SCALE GENOMIC DNA]</scope>
    <source>
        <strain evidence="6 7">SK1060</strain>
    </source>
</reference>
<dbReference type="InterPro" id="IPR005323">
    <property type="entry name" value="CBM41_pullulanase"/>
</dbReference>